<evidence type="ECO:0000313" key="2">
    <source>
        <dbReference type="EMBL" id="SFS80285.1"/>
    </source>
</evidence>
<gene>
    <name evidence="2" type="ORF">SAMN05192570_2663</name>
</gene>
<proteinExistence type="predicted"/>
<organism evidence="2 3">
    <name type="scientific">Brevundimonas viscosa</name>
    <dbReference type="NCBI Taxonomy" id="871741"/>
    <lineage>
        <taxon>Bacteria</taxon>
        <taxon>Pseudomonadati</taxon>
        <taxon>Pseudomonadota</taxon>
        <taxon>Alphaproteobacteria</taxon>
        <taxon>Caulobacterales</taxon>
        <taxon>Caulobacteraceae</taxon>
        <taxon>Brevundimonas</taxon>
    </lineage>
</organism>
<evidence type="ECO:0000313" key="3">
    <source>
        <dbReference type="Proteomes" id="UP000198788"/>
    </source>
</evidence>
<dbReference type="Gene3D" id="1.10.390.10">
    <property type="entry name" value="Neutral Protease Domain 2"/>
    <property type="match status" value="1"/>
</dbReference>
<keyword evidence="3" id="KW-1185">Reference proteome</keyword>
<dbReference type="AlphaFoldDB" id="A0A1I6STK4"/>
<accession>A0A1I6STK4</accession>
<keyword evidence="1" id="KW-0732">Signal</keyword>
<dbReference type="OrthoDB" id="5935180at2"/>
<name>A0A1I6STK4_9CAUL</name>
<dbReference type="EMBL" id="FOZV01000006">
    <property type="protein sequence ID" value="SFS80285.1"/>
    <property type="molecule type" value="Genomic_DNA"/>
</dbReference>
<dbReference type="InterPro" id="IPR027268">
    <property type="entry name" value="Peptidase_M4/M1_CTD_sf"/>
</dbReference>
<protein>
    <recommendedName>
        <fullName evidence="4">Peptidase M1 membrane alanine aminopeptidase domain-containing protein</fullName>
    </recommendedName>
</protein>
<evidence type="ECO:0008006" key="4">
    <source>
        <dbReference type="Google" id="ProtNLM"/>
    </source>
</evidence>
<sequence length="472" mass="50518">MIRIPGAALAVLTLAAMTLAAAPAAAETPEAPVAAVVHHEAGVWTLDLTLDRDAPLWVFGDSEPLGDGRGWRLHQWTVETPGARLETVGGRDVLRGVNGAPVPRRVRLRMEPRFIDLQASYDPVLMFSNGAAAWYSEVFHLIPLASADELEALPRDLGPLVDQSGPARVTWSDADGPVLVQGQRLEAPESSRVGTYILFGPAELVAGDGLSTVVDPGLPGWIADELADWAPRVGEQYAARLGPGESTAPTVMMSWTGPTPGKTSMAGSVLPGLVVMAFEGEGVLQPSAGVRDMARWFIGHESAHFWLGQTVRYATPEDSWITEGGADLMAIRAMQAIDPAFEARERLQAAVDACVDFADQPVSTSVDRGEFKAHYACGAVFALVAEAAQKRATGGDWFDFLRPLIDANREDEVLTRAEWLDRLDAVSGDPSLRADMETLLDRGAEDAAGVVARLLGRSGVAVLFEEDEVRLA</sequence>
<feature type="signal peptide" evidence="1">
    <location>
        <begin position="1"/>
        <end position="26"/>
    </location>
</feature>
<dbReference type="STRING" id="871741.SAMN05192570_2663"/>
<feature type="chain" id="PRO_5011516434" description="Peptidase M1 membrane alanine aminopeptidase domain-containing protein" evidence="1">
    <location>
        <begin position="27"/>
        <end position="472"/>
    </location>
</feature>
<dbReference type="SUPFAM" id="SSF55486">
    <property type="entry name" value="Metalloproteases ('zincins'), catalytic domain"/>
    <property type="match status" value="1"/>
</dbReference>
<reference evidence="3" key="1">
    <citation type="submission" date="2016-10" db="EMBL/GenBank/DDBJ databases">
        <authorList>
            <person name="Varghese N."/>
            <person name="Submissions S."/>
        </authorList>
    </citation>
    <scope>NUCLEOTIDE SEQUENCE [LARGE SCALE GENOMIC DNA]</scope>
    <source>
        <strain evidence="3">CGMCC 1.10683</strain>
    </source>
</reference>
<dbReference type="RefSeq" id="WP_092311679.1">
    <property type="nucleotide sequence ID" value="NZ_FOZV01000006.1"/>
</dbReference>
<evidence type="ECO:0000256" key="1">
    <source>
        <dbReference type="SAM" id="SignalP"/>
    </source>
</evidence>
<dbReference type="Proteomes" id="UP000198788">
    <property type="component" value="Unassembled WGS sequence"/>
</dbReference>